<protein>
    <submittedName>
        <fullName evidence="1">Predicted protein</fullName>
    </submittedName>
</protein>
<sequence>MLISLIFIHCQGNGRSWLIRLVQSSCSPRSTTLVPSLFQTLVCLELIDSMRSCHLELEQSWLLVHHNRQLLVQKMVELGSSAKCRSMLLLIIVLFMDLILPPFCKLCPR</sequence>
<dbReference type="EMBL" id="AK361262">
    <property type="protein sequence ID" value="BAJ92469.1"/>
    <property type="molecule type" value="mRNA"/>
</dbReference>
<dbReference type="EMBL" id="AK354350">
    <property type="protein sequence ID" value="BAJ85569.1"/>
    <property type="molecule type" value="mRNA"/>
</dbReference>
<reference evidence="1" key="1">
    <citation type="journal article" date="2011" name="Plant Physiol.">
        <title>Comprehensive sequence analysis of 24,783 barley full-length cDNAs derived from 12 clone libraries.</title>
        <authorList>
            <person name="Matsumoto T."/>
            <person name="Tanaka T."/>
            <person name="Sakai H."/>
            <person name="Amano N."/>
            <person name="Kanamori H."/>
            <person name="Kurita K."/>
            <person name="Kikuta A."/>
            <person name="Kamiya K."/>
            <person name="Yamamoto M."/>
            <person name="Ikawa H."/>
            <person name="Fujii N."/>
            <person name="Hori K."/>
            <person name="Itoh T."/>
            <person name="Sato K."/>
        </authorList>
    </citation>
    <scope>NUCLEOTIDE SEQUENCE</scope>
    <source>
        <tissue evidence="2">Leaf</tissue>
        <tissue evidence="1">Shoot</tissue>
    </source>
</reference>
<name>F2CRU8_HORVV</name>
<accession>F2CRU8</accession>
<evidence type="ECO:0000313" key="1">
    <source>
        <dbReference type="EMBL" id="BAJ85569.1"/>
    </source>
</evidence>
<proteinExistence type="evidence at transcript level"/>
<evidence type="ECO:0000313" key="2">
    <source>
        <dbReference type="EMBL" id="BAJ92469.1"/>
    </source>
</evidence>
<organism evidence="1">
    <name type="scientific">Hordeum vulgare subsp. vulgare</name>
    <name type="common">Domesticated barley</name>
    <dbReference type="NCBI Taxonomy" id="112509"/>
    <lineage>
        <taxon>Eukaryota</taxon>
        <taxon>Viridiplantae</taxon>
        <taxon>Streptophyta</taxon>
        <taxon>Embryophyta</taxon>
        <taxon>Tracheophyta</taxon>
        <taxon>Spermatophyta</taxon>
        <taxon>Magnoliopsida</taxon>
        <taxon>Liliopsida</taxon>
        <taxon>Poales</taxon>
        <taxon>Poaceae</taxon>
        <taxon>BOP clade</taxon>
        <taxon>Pooideae</taxon>
        <taxon>Triticodae</taxon>
        <taxon>Triticeae</taxon>
        <taxon>Hordeinae</taxon>
        <taxon>Hordeum</taxon>
    </lineage>
</organism>
<dbReference type="AlphaFoldDB" id="F2CRU8"/>